<protein>
    <submittedName>
        <fullName evidence="3">Uncharacterized protein</fullName>
    </submittedName>
</protein>
<feature type="region of interest" description="Disordered" evidence="1">
    <location>
        <begin position="50"/>
        <end position="83"/>
    </location>
</feature>
<sequence>MYRLAAIFPVLAFCFGLHHCIAFQQIRATTSRCNNLHNNRRCVFPHSAASPHNSNTPLPEGEHSTYLDSVSIGSDSKDEQSLSSRRDILRRALIGSTLIATTSMQNLNNNRANALDKGSTLGKMPFLMSSEDEKEVKGMPVPSKKLGGLSNKIRAVSKVMDELQRDLMQERWDLVEEYPNQLRSYVPVFTAYTDSAFPTDIPTDKGLRVALRYEVGRFFASLERFRQATNRKAIDEAYIAYSDMSLHFDRYLRVGGLYTFYDDNVTLEPYYAGNENSLVYADPKKDPALVRDLIVLIQGPEKGKTGIVIGLYMDGSDACAVKLDRTKGIREIRVVPRSWAAKRLGEQDPDDVFLLPRSG</sequence>
<keyword evidence="4" id="KW-1185">Reference proteome</keyword>
<comment type="caution">
    <text evidence="3">The sequence shown here is derived from an EMBL/GenBank/DDBJ whole genome shotgun (WGS) entry which is preliminary data.</text>
</comment>
<reference evidence="3" key="1">
    <citation type="submission" date="2023-06" db="EMBL/GenBank/DDBJ databases">
        <title>Survivors Of The Sea: Transcriptome response of Skeletonema marinoi to long-term dormancy.</title>
        <authorList>
            <person name="Pinder M.I.M."/>
            <person name="Kourtchenko O."/>
            <person name="Robertson E.K."/>
            <person name="Larsson T."/>
            <person name="Maumus F."/>
            <person name="Osuna-Cruz C.M."/>
            <person name="Vancaester E."/>
            <person name="Stenow R."/>
            <person name="Vandepoele K."/>
            <person name="Ploug H."/>
            <person name="Bruchert V."/>
            <person name="Godhe A."/>
            <person name="Topel M."/>
        </authorList>
    </citation>
    <scope>NUCLEOTIDE SEQUENCE</scope>
    <source>
        <strain evidence="3">R05AC</strain>
    </source>
</reference>
<name>A0AAD9DFK6_9STRA</name>
<evidence type="ECO:0000256" key="1">
    <source>
        <dbReference type="SAM" id="MobiDB-lite"/>
    </source>
</evidence>
<evidence type="ECO:0000313" key="4">
    <source>
        <dbReference type="Proteomes" id="UP001224775"/>
    </source>
</evidence>
<keyword evidence="2" id="KW-0732">Signal</keyword>
<dbReference type="EMBL" id="JATAAI010000006">
    <property type="protein sequence ID" value="KAK1745347.1"/>
    <property type="molecule type" value="Genomic_DNA"/>
</dbReference>
<dbReference type="Proteomes" id="UP001224775">
    <property type="component" value="Unassembled WGS sequence"/>
</dbReference>
<proteinExistence type="predicted"/>
<feature type="signal peptide" evidence="2">
    <location>
        <begin position="1"/>
        <end position="22"/>
    </location>
</feature>
<dbReference type="AlphaFoldDB" id="A0AAD9DFK6"/>
<accession>A0AAD9DFK6</accession>
<gene>
    <name evidence="3" type="ORF">QTG54_004638</name>
</gene>
<feature type="chain" id="PRO_5042058012" evidence="2">
    <location>
        <begin position="23"/>
        <end position="359"/>
    </location>
</feature>
<organism evidence="3 4">
    <name type="scientific">Skeletonema marinoi</name>
    <dbReference type="NCBI Taxonomy" id="267567"/>
    <lineage>
        <taxon>Eukaryota</taxon>
        <taxon>Sar</taxon>
        <taxon>Stramenopiles</taxon>
        <taxon>Ochrophyta</taxon>
        <taxon>Bacillariophyta</taxon>
        <taxon>Coscinodiscophyceae</taxon>
        <taxon>Thalassiosirophycidae</taxon>
        <taxon>Thalassiosirales</taxon>
        <taxon>Skeletonemataceae</taxon>
        <taxon>Skeletonema</taxon>
        <taxon>Skeletonema marinoi-dohrnii complex</taxon>
    </lineage>
</organism>
<evidence type="ECO:0000256" key="2">
    <source>
        <dbReference type="SAM" id="SignalP"/>
    </source>
</evidence>
<evidence type="ECO:0000313" key="3">
    <source>
        <dbReference type="EMBL" id="KAK1745347.1"/>
    </source>
</evidence>